<feature type="domain" description="HD Cas3-type" evidence="10">
    <location>
        <begin position="21"/>
        <end position="223"/>
    </location>
</feature>
<evidence type="ECO:0000256" key="6">
    <source>
        <dbReference type="ARBA" id="ARBA00022801"/>
    </source>
</evidence>
<dbReference type="GO" id="GO:0051607">
    <property type="term" value="P:defense response to virus"/>
    <property type="evidence" value="ECO:0007669"/>
    <property type="project" value="UniProtKB-KW"/>
</dbReference>
<evidence type="ECO:0000313" key="11">
    <source>
        <dbReference type="EMBL" id="TJZ70711.1"/>
    </source>
</evidence>
<dbReference type="PANTHER" id="PTHR47963">
    <property type="entry name" value="DEAD-BOX ATP-DEPENDENT RNA HELICASE 47, MITOCHONDRIAL"/>
    <property type="match status" value="1"/>
</dbReference>
<name>A0A4U0PQY5_9NEIS</name>
<dbReference type="PANTHER" id="PTHR47963:SF9">
    <property type="entry name" value="CRISPR-ASSOCIATED ENDONUCLEASE_HELICASE CAS3"/>
    <property type="match status" value="1"/>
</dbReference>
<protein>
    <submittedName>
        <fullName evidence="11">CRISPR-associated helicase Cas3</fullName>
    </submittedName>
</protein>
<keyword evidence="5" id="KW-0547">Nucleotide-binding</keyword>
<dbReference type="InterPro" id="IPR038257">
    <property type="entry name" value="CRISPR-assoc_Cas3_HD_sf"/>
</dbReference>
<dbReference type="OrthoDB" id="9810236at2"/>
<dbReference type="InterPro" id="IPR050547">
    <property type="entry name" value="DEAD_box_RNA_helicases"/>
</dbReference>
<sequence>MPAHQQPYFAYWGKARPESEADERFHLLVYHALDVAACGKRLLQCPRFALTGLARELGWSLEMVHRLAVFFLMLHDLGKFARAFQGLAPDLAPGILVERVLSKRYCKRHDTLGWLVWRDVLAQRLTDVFAPGDRGRFWLDWVRACVGHHGMPPEEVGAGGALSLSAHDYFTAEDIAAAELFAREAASLVFDGGALPLPTKGQSALLARHSWRLAGLAVLADWLGSNQSHFPYRSERQSLVDYWHEVAQPFAERAVAVAGLAEQPVAPWRDPTTLFDYLLQPTPLQQYAATVPLVEGPQLFLLEDVTGAGKTEAALILAQRLMAAGRADGLYFALPSMATANQMYRRVGAAYRRLYQPDAHPSLVLAHGARELVTEFRQSILRSDESPQASDYAANDQSATSECNAWLADHRKKALLADVGVGTIDQALLGILPVRHQSLRLLGMSGKCLIFDEIHGFDPYVSTLLARLLTAHARQGGSAVLLSATLPATLRESLVQAYRQGLGLPSEPVPPDGRYPLITHVDVGTSSTPCATRPQVKRRVEVVPLHDEASVLALIVEQAKAGRCVCWIRNTVDDVRRAYQLLSEHVPANQLRQFHSRYAMGDRLEIESTVIDTFGKDSMAESRQGQVLLASQVIQESLDVDFDVLITDLCPIDLIIQRAGRMQRHARDQWGNIAQDGIERRASPVLYLLCSASCDNPAADWYAAMFPKGQYVYPNVGQLWLTQQALLDVGCIVSPGAPDEPGAVRTLVEAVYGADTRPIPTALQKATQQQLGEDRAESGLARFNSLDLDRGYRQDGNSLWRDEVHVATRLGDETQVVYLAKATGSELQPWSSHDDFPWPHSTVRVRASDLTGLTAEWQMRFAEELEALRQRYLLLKEPALIVPLVWEGERWIVRCLAKKGERVVCYSAEEGLCWEAAGGPAIAS</sequence>
<dbReference type="InterPro" id="IPR027417">
    <property type="entry name" value="P-loop_NTPase"/>
</dbReference>
<dbReference type="EMBL" id="SUMF01000018">
    <property type="protein sequence ID" value="TJZ70711.1"/>
    <property type="molecule type" value="Genomic_DNA"/>
</dbReference>
<dbReference type="InterPro" id="IPR006474">
    <property type="entry name" value="Helicase_Cas3_CRISPR-ass_core"/>
</dbReference>
<dbReference type="GO" id="GO:0005524">
    <property type="term" value="F:ATP binding"/>
    <property type="evidence" value="ECO:0007669"/>
    <property type="project" value="UniProtKB-KW"/>
</dbReference>
<dbReference type="GO" id="GO:0046872">
    <property type="term" value="F:metal ion binding"/>
    <property type="evidence" value="ECO:0007669"/>
    <property type="project" value="UniProtKB-KW"/>
</dbReference>
<evidence type="ECO:0000313" key="12">
    <source>
        <dbReference type="Proteomes" id="UP000310016"/>
    </source>
</evidence>
<dbReference type="Gene3D" id="3.40.50.300">
    <property type="entry name" value="P-loop containing nucleotide triphosphate hydrolases"/>
    <property type="match status" value="2"/>
</dbReference>
<dbReference type="InterPro" id="IPR006483">
    <property type="entry name" value="CRISPR-assoc_Cas3_HD"/>
</dbReference>
<evidence type="ECO:0000256" key="5">
    <source>
        <dbReference type="ARBA" id="ARBA00022741"/>
    </source>
</evidence>
<comment type="caution">
    <text evidence="11">The sequence shown here is derived from an EMBL/GenBank/DDBJ whole genome shotgun (WGS) entry which is preliminary data.</text>
</comment>
<keyword evidence="12" id="KW-1185">Reference proteome</keyword>
<dbReference type="PROSITE" id="PS51643">
    <property type="entry name" value="HD_CAS3"/>
    <property type="match status" value="1"/>
</dbReference>
<keyword evidence="4" id="KW-0479">Metal-binding</keyword>
<proteinExistence type="inferred from homology"/>
<dbReference type="NCBIfam" id="TIGR01596">
    <property type="entry name" value="cas3_HD"/>
    <property type="match status" value="1"/>
</dbReference>
<comment type="similarity">
    <text evidence="1">In the N-terminal section; belongs to the CRISPR-associated nuclease Cas3-HD family.</text>
</comment>
<comment type="similarity">
    <text evidence="2">In the central section; belongs to the CRISPR-associated helicase Cas3 family.</text>
</comment>
<keyword evidence="6" id="KW-0378">Hydrolase</keyword>
<dbReference type="InterPro" id="IPR014001">
    <property type="entry name" value="Helicase_ATP-bd"/>
</dbReference>
<reference evidence="11 12" key="1">
    <citation type="submission" date="2019-04" db="EMBL/GenBank/DDBJ databases">
        <title>Chitiniphilus eburnea sp. nov., a novel chitinolytic bacterium isolated from aquaculture sludge.</title>
        <authorList>
            <person name="Sheng M."/>
        </authorList>
    </citation>
    <scope>NUCLEOTIDE SEQUENCE [LARGE SCALE GENOMIC DNA]</scope>
    <source>
        <strain evidence="11 12">HX-2-15</strain>
    </source>
</reference>
<evidence type="ECO:0000259" key="10">
    <source>
        <dbReference type="PROSITE" id="PS51643"/>
    </source>
</evidence>
<evidence type="ECO:0000256" key="3">
    <source>
        <dbReference type="ARBA" id="ARBA00022722"/>
    </source>
</evidence>
<dbReference type="GO" id="GO:0003723">
    <property type="term" value="F:RNA binding"/>
    <property type="evidence" value="ECO:0007669"/>
    <property type="project" value="TreeGrafter"/>
</dbReference>
<evidence type="ECO:0000256" key="7">
    <source>
        <dbReference type="ARBA" id="ARBA00022806"/>
    </source>
</evidence>
<dbReference type="InterPro" id="IPR011545">
    <property type="entry name" value="DEAD/DEAH_box_helicase_dom"/>
</dbReference>
<dbReference type="RefSeq" id="WP_136774077.1">
    <property type="nucleotide sequence ID" value="NZ_CP156074.1"/>
</dbReference>
<evidence type="ECO:0000256" key="9">
    <source>
        <dbReference type="ARBA" id="ARBA00023118"/>
    </source>
</evidence>
<dbReference type="CDD" id="cd09641">
    <property type="entry name" value="Cas3''_I"/>
    <property type="match status" value="1"/>
</dbReference>
<keyword evidence="8" id="KW-0067">ATP-binding</keyword>
<keyword evidence="9" id="KW-0051">Antiviral defense</keyword>
<dbReference type="SMART" id="SM00487">
    <property type="entry name" value="DEXDc"/>
    <property type="match status" value="1"/>
</dbReference>
<organism evidence="11 12">
    <name type="scientific">Chitiniphilus eburneus</name>
    <dbReference type="NCBI Taxonomy" id="2571148"/>
    <lineage>
        <taxon>Bacteria</taxon>
        <taxon>Pseudomonadati</taxon>
        <taxon>Pseudomonadota</taxon>
        <taxon>Betaproteobacteria</taxon>
        <taxon>Neisseriales</taxon>
        <taxon>Chitinibacteraceae</taxon>
        <taxon>Chitiniphilus</taxon>
    </lineage>
</organism>
<dbReference type="Gene3D" id="1.10.3210.30">
    <property type="match status" value="1"/>
</dbReference>
<evidence type="ECO:0000256" key="8">
    <source>
        <dbReference type="ARBA" id="ARBA00022840"/>
    </source>
</evidence>
<evidence type="ECO:0000256" key="2">
    <source>
        <dbReference type="ARBA" id="ARBA00009046"/>
    </source>
</evidence>
<dbReference type="NCBIfam" id="TIGR01587">
    <property type="entry name" value="cas3_core"/>
    <property type="match status" value="1"/>
</dbReference>
<dbReference type="Pfam" id="PF18019">
    <property type="entry name" value="Cas3_HD"/>
    <property type="match status" value="1"/>
</dbReference>
<accession>A0A4U0PQY5</accession>
<dbReference type="InterPro" id="IPR054712">
    <property type="entry name" value="Cas3-like_dom"/>
</dbReference>
<gene>
    <name evidence="11" type="primary">cas3</name>
    <name evidence="11" type="ORF">FAZ21_14055</name>
</gene>
<keyword evidence="7" id="KW-0347">Helicase</keyword>
<dbReference type="Pfam" id="PF22590">
    <property type="entry name" value="Cas3-like_C_2"/>
    <property type="match status" value="1"/>
</dbReference>
<dbReference type="Proteomes" id="UP000310016">
    <property type="component" value="Unassembled WGS sequence"/>
</dbReference>
<dbReference type="Pfam" id="PF00270">
    <property type="entry name" value="DEAD"/>
    <property type="match status" value="1"/>
</dbReference>
<evidence type="ECO:0000256" key="1">
    <source>
        <dbReference type="ARBA" id="ARBA00006847"/>
    </source>
</evidence>
<dbReference type="GO" id="GO:0016787">
    <property type="term" value="F:hydrolase activity"/>
    <property type="evidence" value="ECO:0007669"/>
    <property type="project" value="UniProtKB-KW"/>
</dbReference>
<dbReference type="AlphaFoldDB" id="A0A4U0PQY5"/>
<dbReference type="SUPFAM" id="SSF52540">
    <property type="entry name" value="P-loop containing nucleoside triphosphate hydrolases"/>
    <property type="match status" value="1"/>
</dbReference>
<evidence type="ECO:0000256" key="4">
    <source>
        <dbReference type="ARBA" id="ARBA00022723"/>
    </source>
</evidence>
<dbReference type="GO" id="GO:0004518">
    <property type="term" value="F:nuclease activity"/>
    <property type="evidence" value="ECO:0007669"/>
    <property type="project" value="UniProtKB-KW"/>
</dbReference>
<dbReference type="GO" id="GO:0003724">
    <property type="term" value="F:RNA helicase activity"/>
    <property type="evidence" value="ECO:0007669"/>
    <property type="project" value="TreeGrafter"/>
</dbReference>
<keyword evidence="3" id="KW-0540">Nuclease</keyword>